<dbReference type="AlphaFoldDB" id="M1YVF8"/>
<dbReference type="InParanoid" id="M1YVF8"/>
<evidence type="ECO:0000256" key="1">
    <source>
        <dbReference type="SAM" id="MobiDB-lite"/>
    </source>
</evidence>
<dbReference type="EMBL" id="CAQJ01000004">
    <property type="protein sequence ID" value="CCQ89290.1"/>
    <property type="molecule type" value="Genomic_DNA"/>
</dbReference>
<dbReference type="Proteomes" id="UP000011704">
    <property type="component" value="Unassembled WGS sequence"/>
</dbReference>
<accession>M1YVF8</accession>
<evidence type="ECO:0000259" key="2">
    <source>
        <dbReference type="Pfam" id="PF07603"/>
    </source>
</evidence>
<gene>
    <name evidence="3" type="ORF">NITGR_1010005</name>
</gene>
<organism evidence="3 4">
    <name type="scientific">Nitrospina gracilis (strain 3/211)</name>
    <dbReference type="NCBI Taxonomy" id="1266370"/>
    <lineage>
        <taxon>Bacteria</taxon>
        <taxon>Pseudomonadati</taxon>
        <taxon>Nitrospinota/Tectimicrobiota group</taxon>
        <taxon>Nitrospinota</taxon>
        <taxon>Nitrospinia</taxon>
        <taxon>Nitrospinales</taxon>
        <taxon>Nitrospinaceae</taxon>
        <taxon>Nitrospina</taxon>
    </lineage>
</organism>
<dbReference type="STRING" id="1266370.NITGR_1010005"/>
<feature type="region of interest" description="Disordered" evidence="1">
    <location>
        <begin position="150"/>
        <end position="170"/>
    </location>
</feature>
<proteinExistence type="predicted"/>
<dbReference type="InterPro" id="IPR011460">
    <property type="entry name" value="Lcl_C"/>
</dbReference>
<name>M1YVF8_NITG3</name>
<reference evidence="3 4" key="1">
    <citation type="journal article" date="2013" name="Front. Microbiol.">
        <title>The genome of Nitrospina gracilis illuminates the metabolism and evolution of the major marine nitrite oxidizer.</title>
        <authorList>
            <person name="Luecker S."/>
            <person name="Nowka B."/>
            <person name="Rattei T."/>
            <person name="Spieck E."/>
            <person name="and Daims H."/>
        </authorList>
    </citation>
    <scope>NUCLEOTIDE SEQUENCE [LARGE SCALE GENOMIC DNA]</scope>
    <source>
        <strain evidence="3 4">3/211</strain>
    </source>
</reference>
<dbReference type="HOGENOM" id="CLU_101405_2_0_0"/>
<sequence>MTGLIEFPWIPSETKLHFRTETMSDKERFIDNGDGTIKDTLHDLLWTKEDSWQAEQKWLTWDEALEYCKKLTTNKFAGYDEWRLPEVEECKSLFEPDPLNRDKYDHEIHLNPVFPAGPLPYMWTTEGIGQDGYLVDLRNGETRLLYKSKSGRMATRPVRGKPFSDRKPNP</sequence>
<evidence type="ECO:0000313" key="4">
    <source>
        <dbReference type="Proteomes" id="UP000011704"/>
    </source>
</evidence>
<comment type="caution">
    <text evidence="3">The sequence shown here is derived from an EMBL/GenBank/DDBJ whole genome shotgun (WGS) entry which is preliminary data.</text>
</comment>
<feature type="domain" description="Lcl C-terminal" evidence="2">
    <location>
        <begin position="35"/>
        <end position="159"/>
    </location>
</feature>
<protein>
    <recommendedName>
        <fullName evidence="2">Lcl C-terminal domain-containing protein</fullName>
    </recommendedName>
</protein>
<evidence type="ECO:0000313" key="3">
    <source>
        <dbReference type="EMBL" id="CCQ89290.1"/>
    </source>
</evidence>
<dbReference type="Pfam" id="PF07603">
    <property type="entry name" value="Lcl_C"/>
    <property type="match status" value="1"/>
</dbReference>
<keyword evidence="4" id="KW-1185">Reference proteome</keyword>